<dbReference type="PANTHER" id="PTHR10909:SF250">
    <property type="entry name" value="PEROXISOMAL ACYL-COENZYME A OXIDASE 1"/>
    <property type="match status" value="1"/>
</dbReference>
<comment type="similarity">
    <text evidence="3">Belongs to the acyl-CoA oxidase family.</text>
</comment>
<dbReference type="GO" id="GO:0071949">
    <property type="term" value="F:FAD binding"/>
    <property type="evidence" value="ECO:0007669"/>
    <property type="project" value="InterPro"/>
</dbReference>
<feature type="domain" description="Acyl-coenzyme A oxidase N-terminal" evidence="11">
    <location>
        <begin position="49"/>
        <end position="75"/>
    </location>
</feature>
<dbReference type="Gene3D" id="2.40.110.10">
    <property type="entry name" value="Butyryl-CoA Dehydrogenase, subunit A, domain 2"/>
    <property type="match status" value="1"/>
</dbReference>
<proteinExistence type="inferred from homology"/>
<name>A0AAN8ZID9_9MAGN</name>
<accession>A0AAN8ZID9</accession>
<evidence type="ECO:0000313" key="14">
    <source>
        <dbReference type="Proteomes" id="UP001370490"/>
    </source>
</evidence>
<keyword evidence="4" id="KW-0285">Flavoprotein</keyword>
<evidence type="ECO:0000256" key="1">
    <source>
        <dbReference type="ARBA" id="ARBA00001974"/>
    </source>
</evidence>
<organism evidence="13 14">
    <name type="scientific">Dillenia turbinata</name>
    <dbReference type="NCBI Taxonomy" id="194707"/>
    <lineage>
        <taxon>Eukaryota</taxon>
        <taxon>Viridiplantae</taxon>
        <taxon>Streptophyta</taxon>
        <taxon>Embryophyta</taxon>
        <taxon>Tracheophyta</taxon>
        <taxon>Spermatophyta</taxon>
        <taxon>Magnoliopsida</taxon>
        <taxon>eudicotyledons</taxon>
        <taxon>Gunneridae</taxon>
        <taxon>Pentapetalae</taxon>
        <taxon>Dilleniales</taxon>
        <taxon>Dilleniaceae</taxon>
        <taxon>Dillenia</taxon>
    </lineage>
</organism>
<dbReference type="InterPro" id="IPR036250">
    <property type="entry name" value="AcylCo_DH-like_C"/>
</dbReference>
<keyword evidence="5" id="KW-0274">FAD</keyword>
<sequence length="410" mass="45338">MEEGEYLAGERKIAEFDVDAMKIVWAGSHHAFQVSDRISRLVASDPRAFIPAIKGQATDEQQKKWLPLAYNMQIIGCYAQTELGHGSNVQGLETTATFDPETDEFVINSPTLTSSKVTRGGKVVHSKAPRQLIYGTMVAVRKNIVSGASTALSRAICIATRYSAIRRQFGSQNGGCETQVARFLMKMVFQLGSGKQPVGTTAYMGQVEHLMQCCCSVQSAEDWLKPNVILEAFEARSVRMSVACSQNLCKFQNPEEGFAELSADLVEAAVAHCQLIIVSKFVEKLQQNIPGKGVKKQLEILCNIYALSLLHNHQGDFLSTSTITSEQGSLVNDQLRSLYSQARPNAVGLVDAFNYTDHFLGSVLGCYDGNVYPRLYEAAWKDPLNESVVPDGYHEYIRPLLKQQFHNARL</sequence>
<evidence type="ECO:0000259" key="11">
    <source>
        <dbReference type="Pfam" id="PF14749"/>
    </source>
</evidence>
<keyword evidence="7" id="KW-0560">Oxidoreductase</keyword>
<dbReference type="InterPro" id="IPR029320">
    <property type="entry name" value="Acyl-CoA_ox_N"/>
</dbReference>
<evidence type="ECO:0000256" key="4">
    <source>
        <dbReference type="ARBA" id="ARBA00022630"/>
    </source>
</evidence>
<evidence type="ECO:0000256" key="9">
    <source>
        <dbReference type="ARBA" id="ARBA00023140"/>
    </source>
</evidence>
<dbReference type="FunFam" id="1.20.140.10:FF:000013">
    <property type="entry name" value="Acyl-coenzyme A oxidase"/>
    <property type="match status" value="1"/>
</dbReference>
<evidence type="ECO:0000256" key="7">
    <source>
        <dbReference type="ARBA" id="ARBA00023002"/>
    </source>
</evidence>
<dbReference type="SUPFAM" id="SSF47203">
    <property type="entry name" value="Acyl-CoA dehydrogenase C-terminal domain-like"/>
    <property type="match status" value="2"/>
</dbReference>
<dbReference type="GO" id="GO:0033540">
    <property type="term" value="P:fatty acid beta-oxidation using acyl-CoA oxidase"/>
    <property type="evidence" value="ECO:0007669"/>
    <property type="project" value="TreeGrafter"/>
</dbReference>
<evidence type="ECO:0000256" key="6">
    <source>
        <dbReference type="ARBA" id="ARBA00022832"/>
    </source>
</evidence>
<dbReference type="GO" id="GO:0005504">
    <property type="term" value="F:fatty acid binding"/>
    <property type="evidence" value="ECO:0007669"/>
    <property type="project" value="TreeGrafter"/>
</dbReference>
<evidence type="ECO:0000256" key="5">
    <source>
        <dbReference type="ARBA" id="ARBA00022827"/>
    </source>
</evidence>
<dbReference type="InterPro" id="IPR055060">
    <property type="entry name" value="ACOX_C_alpha1"/>
</dbReference>
<dbReference type="InterPro" id="IPR046373">
    <property type="entry name" value="Acyl-CoA_Oxase/DH_mid-dom_sf"/>
</dbReference>
<dbReference type="GO" id="GO:0005777">
    <property type="term" value="C:peroxisome"/>
    <property type="evidence" value="ECO:0007669"/>
    <property type="project" value="UniProtKB-SubCell"/>
</dbReference>
<protein>
    <submittedName>
        <fullName evidence="13">Acyl-coenzyme A oxidase, N-terminal</fullName>
    </submittedName>
</protein>
<dbReference type="EMBL" id="JBAMMX010000008">
    <property type="protein sequence ID" value="KAK6935148.1"/>
    <property type="molecule type" value="Genomic_DNA"/>
</dbReference>
<keyword evidence="8" id="KW-0443">Lipid metabolism</keyword>
<comment type="cofactor">
    <cofactor evidence="1">
        <name>FAD</name>
        <dbReference type="ChEBI" id="CHEBI:57692"/>
    </cofactor>
</comment>
<dbReference type="PANTHER" id="PTHR10909">
    <property type="entry name" value="ELECTRON TRANSPORT OXIDOREDUCTASE"/>
    <property type="match status" value="1"/>
</dbReference>
<dbReference type="InterPro" id="IPR012258">
    <property type="entry name" value="Acyl-CoA_oxidase"/>
</dbReference>
<dbReference type="GO" id="GO:0001676">
    <property type="term" value="P:long-chain fatty acid metabolic process"/>
    <property type="evidence" value="ECO:0007669"/>
    <property type="project" value="TreeGrafter"/>
</dbReference>
<dbReference type="Proteomes" id="UP001370490">
    <property type="component" value="Unassembled WGS sequence"/>
</dbReference>
<dbReference type="InterPro" id="IPR002655">
    <property type="entry name" value="Acyl-CoA_oxidase_C"/>
</dbReference>
<keyword evidence="6" id="KW-0276">Fatty acid metabolism</keyword>
<comment type="subcellular location">
    <subcellularLocation>
        <location evidence="2">Peroxisome</location>
    </subcellularLocation>
</comment>
<evidence type="ECO:0000313" key="13">
    <source>
        <dbReference type="EMBL" id="KAK6935148.1"/>
    </source>
</evidence>
<dbReference type="GO" id="GO:0003997">
    <property type="term" value="F:acyl-CoA oxidase activity"/>
    <property type="evidence" value="ECO:0007669"/>
    <property type="project" value="InterPro"/>
</dbReference>
<evidence type="ECO:0000256" key="3">
    <source>
        <dbReference type="ARBA" id="ARBA00006288"/>
    </source>
</evidence>
<dbReference type="SUPFAM" id="SSF56645">
    <property type="entry name" value="Acyl-CoA dehydrogenase NM domain-like"/>
    <property type="match status" value="1"/>
</dbReference>
<dbReference type="Pfam" id="PF01756">
    <property type="entry name" value="ACOX"/>
    <property type="match status" value="1"/>
</dbReference>
<dbReference type="GO" id="GO:0055088">
    <property type="term" value="P:lipid homeostasis"/>
    <property type="evidence" value="ECO:0007669"/>
    <property type="project" value="TreeGrafter"/>
</dbReference>
<evidence type="ECO:0000259" key="10">
    <source>
        <dbReference type="Pfam" id="PF01756"/>
    </source>
</evidence>
<evidence type="ECO:0000256" key="2">
    <source>
        <dbReference type="ARBA" id="ARBA00004275"/>
    </source>
</evidence>
<evidence type="ECO:0000256" key="8">
    <source>
        <dbReference type="ARBA" id="ARBA00023098"/>
    </source>
</evidence>
<evidence type="ECO:0000259" key="12">
    <source>
        <dbReference type="Pfam" id="PF22924"/>
    </source>
</evidence>
<dbReference type="InterPro" id="IPR037069">
    <property type="entry name" value="AcylCoA_DH/ox_N_sf"/>
</dbReference>
<feature type="domain" description="Acyl-CoA oxidase C-terminal" evidence="10">
    <location>
        <begin position="226"/>
        <end position="402"/>
    </location>
</feature>
<keyword evidence="14" id="KW-1185">Reference proteome</keyword>
<reference evidence="13 14" key="1">
    <citation type="submission" date="2023-12" db="EMBL/GenBank/DDBJ databases">
        <title>A high-quality genome assembly for Dillenia turbinata (Dilleniales).</title>
        <authorList>
            <person name="Chanderbali A."/>
        </authorList>
    </citation>
    <scope>NUCLEOTIDE SEQUENCE [LARGE SCALE GENOMIC DNA]</scope>
    <source>
        <strain evidence="13">LSX21</strain>
        <tissue evidence="13">Leaf</tissue>
    </source>
</reference>
<comment type="caution">
    <text evidence="13">The sequence shown here is derived from an EMBL/GenBank/DDBJ whole genome shotgun (WGS) entry which is preliminary data.</text>
</comment>
<dbReference type="InterPro" id="IPR009100">
    <property type="entry name" value="AcylCoA_DH/oxidase_NM_dom_sf"/>
</dbReference>
<gene>
    <name evidence="13" type="ORF">RJ641_035303</name>
</gene>
<keyword evidence="9" id="KW-0576">Peroxisome</keyword>
<dbReference type="AlphaFoldDB" id="A0AAN8ZID9"/>
<dbReference type="Pfam" id="PF14749">
    <property type="entry name" value="Acyl-CoA_ox_N"/>
    <property type="match status" value="1"/>
</dbReference>
<dbReference type="Gene3D" id="1.10.540.10">
    <property type="entry name" value="Acyl-CoA dehydrogenase/oxidase, N-terminal domain"/>
    <property type="match status" value="1"/>
</dbReference>
<feature type="domain" description="Acyl-CoA oxidase C-alpha1" evidence="12">
    <location>
        <begin position="134"/>
        <end position="185"/>
    </location>
</feature>
<dbReference type="Pfam" id="PF22924">
    <property type="entry name" value="ACOX_C_alpha1"/>
    <property type="match status" value="1"/>
</dbReference>
<dbReference type="Gene3D" id="1.20.140.10">
    <property type="entry name" value="Butyryl-CoA Dehydrogenase, subunit A, domain 3"/>
    <property type="match status" value="2"/>
</dbReference>